<dbReference type="InterPro" id="IPR009072">
    <property type="entry name" value="Histone-fold"/>
</dbReference>
<organism evidence="4 5">
    <name type="scientific">Hibiscus sabdariffa</name>
    <name type="common">roselle</name>
    <dbReference type="NCBI Taxonomy" id="183260"/>
    <lineage>
        <taxon>Eukaryota</taxon>
        <taxon>Viridiplantae</taxon>
        <taxon>Streptophyta</taxon>
        <taxon>Embryophyta</taxon>
        <taxon>Tracheophyta</taxon>
        <taxon>Spermatophyta</taxon>
        <taxon>Magnoliopsida</taxon>
        <taxon>eudicotyledons</taxon>
        <taxon>Gunneridae</taxon>
        <taxon>Pentapetalae</taxon>
        <taxon>rosids</taxon>
        <taxon>malvids</taxon>
        <taxon>Malvales</taxon>
        <taxon>Malvaceae</taxon>
        <taxon>Malvoideae</taxon>
        <taxon>Hibiscus</taxon>
    </lineage>
</organism>
<evidence type="ECO:0000313" key="5">
    <source>
        <dbReference type="Proteomes" id="UP001472677"/>
    </source>
</evidence>
<protein>
    <recommendedName>
        <fullName evidence="3">Core Histone H2A/H2B/H3 domain-containing protein</fullName>
    </recommendedName>
</protein>
<dbReference type="EMBL" id="JBBPBM010000010">
    <property type="protein sequence ID" value="KAK8565724.1"/>
    <property type="molecule type" value="Genomic_DNA"/>
</dbReference>
<reference evidence="4 5" key="1">
    <citation type="journal article" date="2024" name="G3 (Bethesda)">
        <title>Genome assembly of Hibiscus sabdariffa L. provides insights into metabolisms of medicinal natural products.</title>
        <authorList>
            <person name="Kim T."/>
        </authorList>
    </citation>
    <scope>NUCLEOTIDE SEQUENCE [LARGE SCALE GENOMIC DNA]</scope>
    <source>
        <strain evidence="4">TK-2024</strain>
        <tissue evidence="4">Old leaves</tissue>
    </source>
</reference>
<dbReference type="PRINTS" id="PR00622">
    <property type="entry name" value="HISTONEH3"/>
</dbReference>
<dbReference type="InterPro" id="IPR000164">
    <property type="entry name" value="Histone_H3/CENP-A"/>
</dbReference>
<gene>
    <name evidence="4" type="ORF">V6N12_059278</name>
</gene>
<dbReference type="PANTHER" id="PTHR11426">
    <property type="entry name" value="HISTONE H3"/>
    <property type="match status" value="1"/>
</dbReference>
<feature type="domain" description="Core Histone H2A/H2B/H3" evidence="3">
    <location>
        <begin position="21"/>
        <end position="71"/>
    </location>
</feature>
<name>A0ABR2EUN4_9ROSI</name>
<dbReference type="Gene3D" id="1.10.20.10">
    <property type="entry name" value="Histone, subunit A"/>
    <property type="match status" value="1"/>
</dbReference>
<dbReference type="SMART" id="SM00428">
    <property type="entry name" value="H3"/>
    <property type="match status" value="1"/>
</dbReference>
<evidence type="ECO:0000256" key="1">
    <source>
        <dbReference type="ARBA" id="ARBA00010343"/>
    </source>
</evidence>
<dbReference type="InterPro" id="IPR007125">
    <property type="entry name" value="H2A/H2B/H3"/>
</dbReference>
<keyword evidence="2" id="KW-0007">Acetylation</keyword>
<keyword evidence="5" id="KW-1185">Reference proteome</keyword>
<sequence length="126" mass="14302">MRRLIVTEISVGQSFSMSRNRLSRVRAISHHFAPQITRWQAEALVAIQEAAEEFLVKMFGDAMLCATHAKRHCNWKRAAMKVIELEPEESASYVPHNIYAEAVDCCRIIGCECQRTDTTTRGYEGA</sequence>
<dbReference type="Proteomes" id="UP001472677">
    <property type="component" value="Unassembled WGS sequence"/>
</dbReference>
<evidence type="ECO:0000259" key="3">
    <source>
        <dbReference type="Pfam" id="PF00125"/>
    </source>
</evidence>
<dbReference type="SUPFAM" id="SSF47113">
    <property type="entry name" value="Histone-fold"/>
    <property type="match status" value="1"/>
</dbReference>
<evidence type="ECO:0000313" key="4">
    <source>
        <dbReference type="EMBL" id="KAK8565724.1"/>
    </source>
</evidence>
<accession>A0ABR2EUN4</accession>
<comment type="caution">
    <text evidence="4">The sequence shown here is derived from an EMBL/GenBank/DDBJ whole genome shotgun (WGS) entry which is preliminary data.</text>
</comment>
<dbReference type="Pfam" id="PF00125">
    <property type="entry name" value="Histone"/>
    <property type="match status" value="1"/>
</dbReference>
<proteinExistence type="inferred from homology"/>
<comment type="similarity">
    <text evidence="1">Belongs to the histone H3 family.</text>
</comment>
<evidence type="ECO:0000256" key="2">
    <source>
        <dbReference type="ARBA" id="ARBA00022990"/>
    </source>
</evidence>